<accession>A0ABS5KHP4</accession>
<protein>
    <submittedName>
        <fullName evidence="3">DUF2637 domain-containing protein</fullName>
    </submittedName>
</protein>
<feature type="region of interest" description="Disordered" evidence="1">
    <location>
        <begin position="162"/>
        <end position="216"/>
    </location>
</feature>
<dbReference type="RefSeq" id="WP_212007055.1">
    <property type="nucleotide sequence ID" value="NZ_JAAFYZ010000002.1"/>
</dbReference>
<comment type="caution">
    <text evidence="3">The sequence shown here is derived from an EMBL/GenBank/DDBJ whole genome shotgun (WGS) entry which is preliminary data.</text>
</comment>
<reference evidence="3 4" key="1">
    <citation type="submission" date="2020-02" db="EMBL/GenBank/DDBJ databases">
        <title>Acidophilic actinobacteria isolated from forest soil.</title>
        <authorList>
            <person name="Golinska P."/>
        </authorList>
    </citation>
    <scope>NUCLEOTIDE SEQUENCE [LARGE SCALE GENOMIC DNA]</scope>
    <source>
        <strain evidence="3 4">NL8</strain>
    </source>
</reference>
<sequence>MSCVPDRDGHVAVPVSRYVAVAVLSAAVAGIVVVGFLGSYGPLRDAFLSIHQSQSAAARDPLAVDGLIAVAVASAIWLRHEAPARRYALTVAGVTTGASLLLNFLHGQGVIQPGGLVRQPLHPVLVFTIASLPVAAIGFGSHLLVACLRQFGPVRVQDPVPADGHVLTNDPYQDGLSEQDDRTLRPTTASHAPKAKPGRRPRPERDVLPPVTLRPGPDQDLVVRGRVALAALVADGVTPSRDALRARMGVGNGKASAVWSVLQDERANRPSDRTVVEKD</sequence>
<evidence type="ECO:0000256" key="1">
    <source>
        <dbReference type="SAM" id="MobiDB-lite"/>
    </source>
</evidence>
<dbReference type="InterPro" id="IPR021235">
    <property type="entry name" value="DUF2637"/>
</dbReference>
<keyword evidence="2" id="KW-0472">Membrane</keyword>
<evidence type="ECO:0000256" key="2">
    <source>
        <dbReference type="SAM" id="Phobius"/>
    </source>
</evidence>
<feature type="transmembrane region" description="Helical" evidence="2">
    <location>
        <begin position="18"/>
        <end position="41"/>
    </location>
</feature>
<gene>
    <name evidence="3" type="ORF">KGQ19_00760</name>
</gene>
<dbReference type="Pfam" id="PF10935">
    <property type="entry name" value="DUF2637"/>
    <property type="match status" value="1"/>
</dbReference>
<keyword evidence="4" id="KW-1185">Reference proteome</keyword>
<name>A0ABS5KHP4_9ACTN</name>
<proteinExistence type="predicted"/>
<organism evidence="3 4">
    <name type="scientific">Catenulispora pinistramenti</name>
    <dbReference type="NCBI Taxonomy" id="2705254"/>
    <lineage>
        <taxon>Bacteria</taxon>
        <taxon>Bacillati</taxon>
        <taxon>Actinomycetota</taxon>
        <taxon>Actinomycetes</taxon>
        <taxon>Catenulisporales</taxon>
        <taxon>Catenulisporaceae</taxon>
        <taxon>Catenulispora</taxon>
    </lineage>
</organism>
<feature type="transmembrane region" description="Helical" evidence="2">
    <location>
        <begin position="125"/>
        <end position="148"/>
    </location>
</feature>
<evidence type="ECO:0000313" key="3">
    <source>
        <dbReference type="EMBL" id="MBS2545390.1"/>
    </source>
</evidence>
<feature type="transmembrane region" description="Helical" evidence="2">
    <location>
        <begin position="87"/>
        <end position="105"/>
    </location>
</feature>
<feature type="transmembrane region" description="Helical" evidence="2">
    <location>
        <begin position="61"/>
        <end position="78"/>
    </location>
</feature>
<keyword evidence="2" id="KW-0812">Transmembrane</keyword>
<evidence type="ECO:0000313" key="4">
    <source>
        <dbReference type="Proteomes" id="UP000730482"/>
    </source>
</evidence>
<dbReference type="Proteomes" id="UP000730482">
    <property type="component" value="Unassembled WGS sequence"/>
</dbReference>
<keyword evidence="2" id="KW-1133">Transmembrane helix</keyword>
<dbReference type="EMBL" id="JAAFYZ010000002">
    <property type="protein sequence ID" value="MBS2545390.1"/>
    <property type="molecule type" value="Genomic_DNA"/>
</dbReference>